<keyword evidence="6" id="KW-0732">Signal</keyword>
<dbReference type="PANTHER" id="PTHR23402">
    <property type="entry name" value="PROTEASE FAMILY C15 PYROGLUTAMYL-PEPTIDASE I-RELATED"/>
    <property type="match status" value="1"/>
</dbReference>
<proteinExistence type="inferred from homology"/>
<keyword evidence="2" id="KW-0963">Cytoplasm</keyword>
<dbReference type="SUPFAM" id="SSF53182">
    <property type="entry name" value="Pyrrolidone carboxyl peptidase (pyroglutamate aminopeptidase)"/>
    <property type="match status" value="1"/>
</dbReference>
<reference evidence="7" key="1">
    <citation type="submission" date="2025-08" db="UniProtKB">
        <authorList>
            <consortium name="Ensembl"/>
        </authorList>
    </citation>
    <scope>IDENTIFICATION</scope>
</reference>
<comment type="similarity">
    <text evidence="1">Belongs to the peptidase C15 family.</text>
</comment>
<feature type="chain" id="PRO_5034228642" evidence="6">
    <location>
        <begin position="18"/>
        <end position="206"/>
    </location>
</feature>
<dbReference type="Pfam" id="PF01470">
    <property type="entry name" value="Peptidase_C15"/>
    <property type="match status" value="1"/>
</dbReference>
<dbReference type="InterPro" id="IPR036440">
    <property type="entry name" value="Peptidase_C15-like_sf"/>
</dbReference>
<dbReference type="Proteomes" id="UP000694523">
    <property type="component" value="Unplaced"/>
</dbReference>
<sequence length="206" mass="23053">ILFLLLLLLLGFGPFREFLVNPSWKAAQGLQTVGFGEGLHVHIKELPVSYAKTQDIIARLWDQLQPKLMVHLGVSRGLRGLVLEQTGRNGGYSGCCVTGGPERLDSLVDMRTLCRQCKQRGMDIVYSRDAGRYLCDFAYYCSLYRGQRRAALIHVPPQGPSGPRRLCSPLKALLLLTHTNKTLFIYTHAFQSRDFFVMAAILEPSG</sequence>
<evidence type="ECO:0000256" key="1">
    <source>
        <dbReference type="ARBA" id="ARBA00006641"/>
    </source>
</evidence>
<dbReference type="AlphaFoldDB" id="A0A8C6UKQ5"/>
<keyword evidence="8" id="KW-1185">Reference proteome</keyword>
<dbReference type="PANTHER" id="PTHR23402:SF1">
    <property type="entry name" value="PYROGLUTAMYL-PEPTIDASE I"/>
    <property type="match status" value="1"/>
</dbReference>
<dbReference type="PRINTS" id="PR00706">
    <property type="entry name" value="PYROGLUPTASE"/>
</dbReference>
<protein>
    <submittedName>
        <fullName evidence="7">Pyroglutamyl-peptidase I like</fullName>
    </submittedName>
</protein>
<keyword evidence="5" id="KW-0788">Thiol protease</keyword>
<dbReference type="GO" id="GO:0005829">
    <property type="term" value="C:cytosol"/>
    <property type="evidence" value="ECO:0007669"/>
    <property type="project" value="InterPro"/>
</dbReference>
<evidence type="ECO:0000313" key="8">
    <source>
        <dbReference type="Proteomes" id="UP000694523"/>
    </source>
</evidence>
<dbReference type="InterPro" id="IPR016125">
    <property type="entry name" value="Peptidase_C15-like"/>
</dbReference>
<name>A0A8C6UKQ5_9GOBI</name>
<evidence type="ECO:0000313" key="7">
    <source>
        <dbReference type="Ensembl" id="ENSNMLP00000036535.1"/>
    </source>
</evidence>
<reference evidence="7" key="2">
    <citation type="submission" date="2025-09" db="UniProtKB">
        <authorList>
            <consortium name="Ensembl"/>
        </authorList>
    </citation>
    <scope>IDENTIFICATION</scope>
</reference>
<dbReference type="InterPro" id="IPR000816">
    <property type="entry name" value="Peptidase_C15"/>
</dbReference>
<evidence type="ECO:0000256" key="4">
    <source>
        <dbReference type="ARBA" id="ARBA00022801"/>
    </source>
</evidence>
<evidence type="ECO:0000256" key="3">
    <source>
        <dbReference type="ARBA" id="ARBA00022670"/>
    </source>
</evidence>
<dbReference type="Gene3D" id="3.40.630.20">
    <property type="entry name" value="Peptidase C15, pyroglutamyl peptidase I-like"/>
    <property type="match status" value="1"/>
</dbReference>
<evidence type="ECO:0000256" key="5">
    <source>
        <dbReference type="ARBA" id="ARBA00022807"/>
    </source>
</evidence>
<evidence type="ECO:0000256" key="2">
    <source>
        <dbReference type="ARBA" id="ARBA00022490"/>
    </source>
</evidence>
<keyword evidence="3" id="KW-0645">Protease</keyword>
<organism evidence="7 8">
    <name type="scientific">Neogobius melanostomus</name>
    <name type="common">round goby</name>
    <dbReference type="NCBI Taxonomy" id="47308"/>
    <lineage>
        <taxon>Eukaryota</taxon>
        <taxon>Metazoa</taxon>
        <taxon>Chordata</taxon>
        <taxon>Craniata</taxon>
        <taxon>Vertebrata</taxon>
        <taxon>Euteleostomi</taxon>
        <taxon>Actinopterygii</taxon>
        <taxon>Neopterygii</taxon>
        <taxon>Teleostei</taxon>
        <taxon>Neoteleostei</taxon>
        <taxon>Acanthomorphata</taxon>
        <taxon>Gobiaria</taxon>
        <taxon>Gobiiformes</taxon>
        <taxon>Gobioidei</taxon>
        <taxon>Gobiidae</taxon>
        <taxon>Benthophilinae</taxon>
        <taxon>Neogobiini</taxon>
        <taxon>Neogobius</taxon>
    </lineage>
</organism>
<evidence type="ECO:0000256" key="6">
    <source>
        <dbReference type="SAM" id="SignalP"/>
    </source>
</evidence>
<dbReference type="Ensembl" id="ENSNMLT00000040692.1">
    <property type="protein sequence ID" value="ENSNMLP00000036535.1"/>
    <property type="gene ID" value="ENSNMLG00000022650.1"/>
</dbReference>
<dbReference type="GO" id="GO:0006508">
    <property type="term" value="P:proteolysis"/>
    <property type="evidence" value="ECO:0007669"/>
    <property type="project" value="UniProtKB-KW"/>
</dbReference>
<feature type="signal peptide" evidence="6">
    <location>
        <begin position="1"/>
        <end position="17"/>
    </location>
</feature>
<keyword evidence="4" id="KW-0378">Hydrolase</keyword>
<dbReference type="GO" id="GO:0016920">
    <property type="term" value="F:pyroglutamyl-peptidase activity"/>
    <property type="evidence" value="ECO:0007669"/>
    <property type="project" value="InterPro"/>
</dbReference>
<accession>A0A8C6UKQ5</accession>